<keyword evidence="7" id="KW-0413">Isomerase</keyword>
<keyword evidence="4 10" id="KW-0347">Helicase</keyword>
<dbReference type="FunFam" id="1.10.10.160:FF:000001">
    <property type="entry name" value="ATP-dependent DNA helicase"/>
    <property type="match status" value="1"/>
</dbReference>
<comment type="similarity">
    <text evidence="1 11">Belongs to the helicase family. UvrD subfamily.</text>
</comment>
<evidence type="ECO:0000313" key="16">
    <source>
        <dbReference type="Proteomes" id="UP000324497"/>
    </source>
</evidence>
<dbReference type="Gene3D" id="1.10.10.160">
    <property type="match status" value="1"/>
</dbReference>
<evidence type="ECO:0000256" key="8">
    <source>
        <dbReference type="ARBA" id="ARBA00034617"/>
    </source>
</evidence>
<dbReference type="NCBIfam" id="TIGR01073">
    <property type="entry name" value="pcrA"/>
    <property type="match status" value="1"/>
</dbReference>
<dbReference type="EC" id="5.6.2.4" evidence="11"/>
<evidence type="ECO:0000256" key="11">
    <source>
        <dbReference type="RuleBase" id="RU364053"/>
    </source>
</evidence>
<dbReference type="GO" id="GO:0005829">
    <property type="term" value="C:cytosol"/>
    <property type="evidence" value="ECO:0007669"/>
    <property type="project" value="TreeGrafter"/>
</dbReference>
<sequence length="749" mass="84548">MEATELLTGLNDKQQEAVRQTQGPLLVIAGAGSGKTRVLTHRVAYLIEAIGVNPWNVLAITFTNKAAREMRERVGQLLGEAAQDVWVSTFHALCVRILRRDIEKLGYQRTFTIVGTSEQRTLMKQVLADLNLDSKKFDPRALLGVVSQAKNQLLTPKEFAKQATSVFDKTAAQAYQLYQQGLEQNQAVDFDDLIMLTLRLFAQEPEILQYYQRKFLYLHVDEYQDTNQAQYELVTKLAAGSRNLCVVGDADQSIYGWRGADMRNILDFEQDYPDAKVVKLEQNYRSTKVILQAANDVIKNNVNRKAKKLWTENTEGDRIHYYRAQTANDEAYFVIRQIQQLKQQKNCHYQDFAVLYRTNAQSRTIEEAFIKSNIPYRIVGAHKFYDRKEILDVLAYLQLVTNPADSLSFNRVVNEPKRGIGNASLDKLADLAAQQQISLLEAAQNPTLANISGKAARELVKFATMIDQLHQLQQTVDVTQLTEAILDRSGYKAALKNTRSLENQSRLENIDEFLSVTQQFDQHWQPETETSERFVDFLADLALMSDQDSLAEASDEVALLTLHAAKGLEFPVVFLVGLEEGIFPLGRASFNENELEEERRLAYVGITRAKKELFLTNALSRMLYGRQQTNPVSRFIKEIEPELLVSENQQATATTITSWTQRRPAEKTAFANRQKAGTPRVAAQPVTQGTGAEKSSWKIGEKVWHKAWGTGTIVKVNGTGEDLELDIAFAGKGIKRLLAAFAPITKKQD</sequence>
<dbReference type="Proteomes" id="UP000324497">
    <property type="component" value="Chromosome"/>
</dbReference>
<feature type="binding site" evidence="10">
    <location>
        <begin position="29"/>
        <end position="36"/>
    </location>
    <ligand>
        <name>ATP</name>
        <dbReference type="ChEBI" id="CHEBI:30616"/>
    </ligand>
</feature>
<dbReference type="AlphaFoldDB" id="A0A3Q8CU58"/>
<dbReference type="GO" id="GO:0005524">
    <property type="term" value="F:ATP binding"/>
    <property type="evidence" value="ECO:0007669"/>
    <property type="project" value="UniProtKB-UniRule"/>
</dbReference>
<evidence type="ECO:0000256" key="4">
    <source>
        <dbReference type="ARBA" id="ARBA00022806"/>
    </source>
</evidence>
<dbReference type="CDD" id="cd17932">
    <property type="entry name" value="DEXQc_UvrD"/>
    <property type="match status" value="1"/>
</dbReference>
<dbReference type="InterPro" id="IPR027417">
    <property type="entry name" value="P-loop_NTPase"/>
</dbReference>
<comment type="catalytic activity">
    <reaction evidence="9 11">
        <text>ATP + H2O = ADP + phosphate + H(+)</text>
        <dbReference type="Rhea" id="RHEA:13065"/>
        <dbReference type="ChEBI" id="CHEBI:15377"/>
        <dbReference type="ChEBI" id="CHEBI:15378"/>
        <dbReference type="ChEBI" id="CHEBI:30616"/>
        <dbReference type="ChEBI" id="CHEBI:43474"/>
        <dbReference type="ChEBI" id="CHEBI:456216"/>
        <dbReference type="EC" id="5.6.2.4"/>
    </reaction>
</comment>
<dbReference type="GO" id="GO:0009314">
    <property type="term" value="P:response to radiation"/>
    <property type="evidence" value="ECO:0007669"/>
    <property type="project" value="UniProtKB-ARBA"/>
</dbReference>
<dbReference type="InterPro" id="IPR013986">
    <property type="entry name" value="DExx_box_DNA_helicase_dom_sf"/>
</dbReference>
<dbReference type="PANTHER" id="PTHR11070">
    <property type="entry name" value="UVRD / RECB / PCRA DNA HELICASE FAMILY MEMBER"/>
    <property type="match status" value="1"/>
</dbReference>
<dbReference type="InterPro" id="IPR014016">
    <property type="entry name" value="UvrD-like_ATP-bd"/>
</dbReference>
<dbReference type="Gene3D" id="1.10.486.10">
    <property type="entry name" value="PCRA, domain 4"/>
    <property type="match status" value="1"/>
</dbReference>
<dbReference type="GO" id="GO:0043138">
    <property type="term" value="F:3'-5' DNA helicase activity"/>
    <property type="evidence" value="ECO:0007669"/>
    <property type="project" value="UniProtKB-EC"/>
</dbReference>
<evidence type="ECO:0000259" key="13">
    <source>
        <dbReference type="PROSITE" id="PS51198"/>
    </source>
</evidence>
<dbReference type="InterPro" id="IPR000212">
    <property type="entry name" value="DNA_helicase_UvrD/REP"/>
</dbReference>
<dbReference type="PROSITE" id="PS51198">
    <property type="entry name" value="UVRD_HELICASE_ATP_BIND"/>
    <property type="match status" value="1"/>
</dbReference>
<evidence type="ECO:0000256" key="1">
    <source>
        <dbReference type="ARBA" id="ARBA00009922"/>
    </source>
</evidence>
<evidence type="ECO:0000256" key="6">
    <source>
        <dbReference type="ARBA" id="ARBA00023125"/>
    </source>
</evidence>
<evidence type="ECO:0000256" key="2">
    <source>
        <dbReference type="ARBA" id="ARBA00022741"/>
    </source>
</evidence>
<evidence type="ECO:0000256" key="12">
    <source>
        <dbReference type="SAM" id="MobiDB-lite"/>
    </source>
</evidence>
<gene>
    <name evidence="15" type="ORF">BSQ50_01535</name>
</gene>
<comment type="catalytic activity">
    <reaction evidence="8">
        <text>Couples ATP hydrolysis with the unwinding of duplex DNA by translocating in the 3'-5' direction.</text>
        <dbReference type="EC" id="5.6.2.4"/>
    </reaction>
</comment>
<keyword evidence="16" id="KW-1185">Reference proteome</keyword>
<organism evidence="15 16">
    <name type="scientific">Liquorilactobacillus nagelii</name>
    <dbReference type="NCBI Taxonomy" id="82688"/>
    <lineage>
        <taxon>Bacteria</taxon>
        <taxon>Bacillati</taxon>
        <taxon>Bacillota</taxon>
        <taxon>Bacilli</taxon>
        <taxon>Lactobacillales</taxon>
        <taxon>Lactobacillaceae</taxon>
        <taxon>Liquorilactobacillus</taxon>
    </lineage>
</organism>
<keyword evidence="5 10" id="KW-0067">ATP-binding</keyword>
<dbReference type="PROSITE" id="PS51217">
    <property type="entry name" value="UVRD_HELICASE_CTER"/>
    <property type="match status" value="1"/>
</dbReference>
<feature type="domain" description="UvrD-like helicase C-terminal" evidence="14">
    <location>
        <begin position="288"/>
        <end position="567"/>
    </location>
</feature>
<dbReference type="GO" id="GO:0033202">
    <property type="term" value="C:DNA helicase complex"/>
    <property type="evidence" value="ECO:0007669"/>
    <property type="project" value="TreeGrafter"/>
</dbReference>
<keyword evidence="2 10" id="KW-0547">Nucleotide-binding</keyword>
<evidence type="ECO:0000256" key="10">
    <source>
        <dbReference type="PROSITE-ProRule" id="PRU00560"/>
    </source>
</evidence>
<evidence type="ECO:0000259" key="14">
    <source>
        <dbReference type="PROSITE" id="PS51217"/>
    </source>
</evidence>
<reference evidence="15 16" key="1">
    <citation type="submission" date="2016-11" db="EMBL/GenBank/DDBJ databases">
        <title>Interaction between Lactobacillus species and yeast in water kefir.</title>
        <authorList>
            <person name="Behr J."/>
            <person name="Xu D."/>
            <person name="Vogel R.F."/>
        </authorList>
    </citation>
    <scope>NUCLEOTIDE SEQUENCE [LARGE SCALE GENOMIC DNA]</scope>
    <source>
        <strain evidence="15 16">TMW 1.1827</strain>
    </source>
</reference>
<evidence type="ECO:0000256" key="9">
    <source>
        <dbReference type="ARBA" id="ARBA00048988"/>
    </source>
</evidence>
<dbReference type="FunFam" id="1.10.486.10:FF:000003">
    <property type="entry name" value="ATP-dependent DNA helicase"/>
    <property type="match status" value="1"/>
</dbReference>
<dbReference type="Pfam" id="PF00580">
    <property type="entry name" value="UvrD-helicase"/>
    <property type="match status" value="1"/>
</dbReference>
<dbReference type="GO" id="GO:0016887">
    <property type="term" value="F:ATP hydrolysis activity"/>
    <property type="evidence" value="ECO:0007669"/>
    <property type="project" value="RHEA"/>
</dbReference>
<dbReference type="RefSeq" id="WP_148126234.1">
    <property type="nucleotide sequence ID" value="NZ_CP018180.1"/>
</dbReference>
<feature type="region of interest" description="Disordered" evidence="12">
    <location>
        <begin position="673"/>
        <end position="694"/>
    </location>
</feature>
<keyword evidence="6 11" id="KW-0238">DNA-binding</keyword>
<dbReference type="KEGG" id="lng:BSQ50_01535"/>
<dbReference type="Pfam" id="PF21196">
    <property type="entry name" value="PcrA_UvrD_tudor"/>
    <property type="match status" value="1"/>
</dbReference>
<dbReference type="Gene3D" id="3.40.50.300">
    <property type="entry name" value="P-loop containing nucleotide triphosphate hydrolases"/>
    <property type="match status" value="2"/>
</dbReference>
<protein>
    <recommendedName>
        <fullName evidence="11">ATP-dependent DNA helicase</fullName>
        <ecNumber evidence="11">5.6.2.4</ecNumber>
    </recommendedName>
</protein>
<dbReference type="CDD" id="cd18807">
    <property type="entry name" value="SF1_C_UvrD"/>
    <property type="match status" value="1"/>
</dbReference>
<dbReference type="Pfam" id="PF13361">
    <property type="entry name" value="UvrD_C"/>
    <property type="match status" value="1"/>
</dbReference>
<dbReference type="GO" id="GO:0006260">
    <property type="term" value="P:DNA replication"/>
    <property type="evidence" value="ECO:0007669"/>
    <property type="project" value="InterPro"/>
</dbReference>
<dbReference type="EMBL" id="CP018180">
    <property type="protein sequence ID" value="AUJ31360.1"/>
    <property type="molecule type" value="Genomic_DNA"/>
</dbReference>
<feature type="domain" description="UvrD-like helicase ATP-binding" evidence="13">
    <location>
        <begin position="8"/>
        <end position="287"/>
    </location>
</feature>
<accession>A0A3Q8CU58</accession>
<dbReference type="InterPro" id="IPR005751">
    <property type="entry name" value="ATP-dep_DNA_helicase_PcrA"/>
</dbReference>
<name>A0A3Q8CU58_9LACO</name>
<evidence type="ECO:0000256" key="5">
    <source>
        <dbReference type="ARBA" id="ARBA00022840"/>
    </source>
</evidence>
<evidence type="ECO:0000256" key="7">
    <source>
        <dbReference type="ARBA" id="ARBA00023235"/>
    </source>
</evidence>
<dbReference type="InterPro" id="IPR014017">
    <property type="entry name" value="DNA_helicase_UvrD-like_C"/>
</dbReference>
<dbReference type="GO" id="GO:0000725">
    <property type="term" value="P:recombinational repair"/>
    <property type="evidence" value="ECO:0007669"/>
    <property type="project" value="TreeGrafter"/>
</dbReference>
<dbReference type="SUPFAM" id="SSF52540">
    <property type="entry name" value="P-loop containing nucleoside triphosphate hydrolases"/>
    <property type="match status" value="1"/>
</dbReference>
<dbReference type="PANTHER" id="PTHR11070:SF2">
    <property type="entry name" value="ATP-DEPENDENT DNA HELICASE SRS2"/>
    <property type="match status" value="1"/>
</dbReference>
<proteinExistence type="inferred from homology"/>
<keyword evidence="3 10" id="KW-0378">Hydrolase</keyword>
<evidence type="ECO:0000313" key="15">
    <source>
        <dbReference type="EMBL" id="AUJ31360.1"/>
    </source>
</evidence>
<dbReference type="GO" id="GO:0003677">
    <property type="term" value="F:DNA binding"/>
    <property type="evidence" value="ECO:0007669"/>
    <property type="project" value="UniProtKB-KW"/>
</dbReference>
<evidence type="ECO:0000256" key="3">
    <source>
        <dbReference type="ARBA" id="ARBA00022801"/>
    </source>
</evidence>